<organism evidence="9 10">
    <name type="scientific">Natrialba taiwanensis DSM 12281</name>
    <dbReference type="NCBI Taxonomy" id="1230458"/>
    <lineage>
        <taxon>Archaea</taxon>
        <taxon>Methanobacteriati</taxon>
        <taxon>Methanobacteriota</taxon>
        <taxon>Stenosarchaea group</taxon>
        <taxon>Halobacteria</taxon>
        <taxon>Halobacteriales</taxon>
        <taxon>Natrialbaceae</taxon>
        <taxon>Natrialba</taxon>
    </lineage>
</organism>
<dbReference type="FunFam" id="3.40.640.10:FF:000033">
    <property type="entry name" value="Aspartate aminotransferase"/>
    <property type="match status" value="1"/>
</dbReference>
<evidence type="ECO:0000256" key="7">
    <source>
        <dbReference type="SAM" id="MobiDB-lite"/>
    </source>
</evidence>
<dbReference type="GO" id="GO:0016212">
    <property type="term" value="F:kynurenine-oxoglutarate transaminase activity"/>
    <property type="evidence" value="ECO:0007669"/>
    <property type="project" value="TreeGrafter"/>
</dbReference>
<dbReference type="PATRIC" id="fig|1230458.4.peg.3416"/>
<dbReference type="Proteomes" id="UP000011648">
    <property type="component" value="Unassembled WGS sequence"/>
</dbReference>
<comment type="similarity">
    <text evidence="2 6">Belongs to the class-I pyridoxal-phosphate-dependent aminotransferase family.</text>
</comment>
<dbReference type="EMBL" id="AOIL01000052">
    <property type="protein sequence ID" value="ELY88097.1"/>
    <property type="molecule type" value="Genomic_DNA"/>
</dbReference>
<feature type="domain" description="Aminotransferase class I/classII large" evidence="8">
    <location>
        <begin position="41"/>
        <end position="388"/>
    </location>
</feature>
<dbReference type="InterPro" id="IPR004838">
    <property type="entry name" value="NHTrfase_class1_PyrdxlP-BS"/>
</dbReference>
<sequence length="394" mass="43850">MERDPPAETPETADAVGSARTAGVAESVIREMTREAIDRGAINLSQGIPDEDETPPEIKAAAQEAIETDSQYTITWGLPELREAVAERYAEWKGVSYDPETEVTITSGTSEALMSTMLALAGPGDEVVYFEPVYESYIPASQFAGATAVPIDITDDLTIDVDELAAAAADARILVLNTPMNPTGKVFSRDELERIEEIVFEHDLIVLTDEIYEHIVYTDDYVSPVEVGDLADRTVVCTGMSKTFSVTGWRVGFCLAPEYLSKELRKIHDYTSICAPTPFQRAGVEALSLPDSYYTELADSYERRRDLLYEGLQEAGLDPVKPDGAYYILTRYPTDEDDIEFCYRLIREAGVAAVPGSSFYTDADGESDWIRFTFSRNEATIREAIDRLVENRWW</sequence>
<keyword evidence="5" id="KW-0663">Pyridoxal phosphate</keyword>
<protein>
    <recommendedName>
        <fullName evidence="6">Aminotransferase</fullName>
        <ecNumber evidence="6">2.6.1.-</ecNumber>
    </recommendedName>
</protein>
<keyword evidence="3 6" id="KW-0032">Aminotransferase</keyword>
<reference evidence="9 10" key="1">
    <citation type="journal article" date="2014" name="PLoS Genet.">
        <title>Phylogenetically driven sequencing of extremely halophilic archaea reveals strategies for static and dynamic osmo-response.</title>
        <authorList>
            <person name="Becker E.A."/>
            <person name="Seitzer P.M."/>
            <person name="Tritt A."/>
            <person name="Larsen D."/>
            <person name="Krusor M."/>
            <person name="Yao A.I."/>
            <person name="Wu D."/>
            <person name="Madern D."/>
            <person name="Eisen J.A."/>
            <person name="Darling A.E."/>
            <person name="Facciotti M.T."/>
        </authorList>
    </citation>
    <scope>NUCLEOTIDE SEQUENCE [LARGE SCALE GENOMIC DNA]</scope>
    <source>
        <strain evidence="9 10">DSM 12281</strain>
    </source>
</reference>
<evidence type="ECO:0000256" key="6">
    <source>
        <dbReference type="RuleBase" id="RU000481"/>
    </source>
</evidence>
<evidence type="ECO:0000259" key="8">
    <source>
        <dbReference type="Pfam" id="PF00155"/>
    </source>
</evidence>
<comment type="caution">
    <text evidence="9">The sequence shown here is derived from an EMBL/GenBank/DDBJ whole genome shotgun (WGS) entry which is preliminary data.</text>
</comment>
<proteinExistence type="inferred from homology"/>
<dbReference type="InterPro" id="IPR051326">
    <property type="entry name" value="Kynurenine-oxoglutarate_AT"/>
</dbReference>
<dbReference type="AlphaFoldDB" id="L9ZRB5"/>
<evidence type="ECO:0000256" key="1">
    <source>
        <dbReference type="ARBA" id="ARBA00001933"/>
    </source>
</evidence>
<evidence type="ECO:0000313" key="10">
    <source>
        <dbReference type="Proteomes" id="UP000011648"/>
    </source>
</evidence>
<dbReference type="InterPro" id="IPR004839">
    <property type="entry name" value="Aminotransferase_I/II_large"/>
</dbReference>
<gene>
    <name evidence="9" type="ORF">C484_16839</name>
</gene>
<dbReference type="PROSITE" id="PS00105">
    <property type="entry name" value="AA_TRANSFER_CLASS_1"/>
    <property type="match status" value="1"/>
</dbReference>
<dbReference type="PANTHER" id="PTHR43807">
    <property type="entry name" value="FI04487P"/>
    <property type="match status" value="1"/>
</dbReference>
<dbReference type="InterPro" id="IPR015421">
    <property type="entry name" value="PyrdxlP-dep_Trfase_major"/>
</dbReference>
<dbReference type="SUPFAM" id="SSF53383">
    <property type="entry name" value="PLP-dependent transferases"/>
    <property type="match status" value="1"/>
</dbReference>
<dbReference type="OrthoDB" id="372018at2157"/>
<dbReference type="InterPro" id="IPR015424">
    <property type="entry name" value="PyrdxlP-dep_Trfase"/>
</dbReference>
<name>L9ZRB5_9EURY</name>
<evidence type="ECO:0000256" key="3">
    <source>
        <dbReference type="ARBA" id="ARBA00022576"/>
    </source>
</evidence>
<dbReference type="GO" id="GO:0030170">
    <property type="term" value="F:pyridoxal phosphate binding"/>
    <property type="evidence" value="ECO:0007669"/>
    <property type="project" value="InterPro"/>
</dbReference>
<dbReference type="EC" id="2.6.1.-" evidence="6"/>
<dbReference type="InterPro" id="IPR015422">
    <property type="entry name" value="PyrdxlP-dep_Trfase_small"/>
</dbReference>
<keyword evidence="4 6" id="KW-0808">Transferase</keyword>
<accession>L9ZRB5</accession>
<dbReference type="STRING" id="1230458.C484_16839"/>
<dbReference type="RefSeq" id="WP_006827010.1">
    <property type="nucleotide sequence ID" value="NZ_AOIL01000052.1"/>
</dbReference>
<dbReference type="Pfam" id="PF00155">
    <property type="entry name" value="Aminotran_1_2"/>
    <property type="match status" value="1"/>
</dbReference>
<comment type="cofactor">
    <cofactor evidence="1 6">
        <name>pyridoxal 5'-phosphate</name>
        <dbReference type="ChEBI" id="CHEBI:597326"/>
    </cofactor>
</comment>
<dbReference type="PANTHER" id="PTHR43807:SF21">
    <property type="entry name" value="AMINOTRANSFERASE"/>
    <property type="match status" value="1"/>
</dbReference>
<dbReference type="GO" id="GO:0005737">
    <property type="term" value="C:cytoplasm"/>
    <property type="evidence" value="ECO:0007669"/>
    <property type="project" value="TreeGrafter"/>
</dbReference>
<keyword evidence="10" id="KW-1185">Reference proteome</keyword>
<evidence type="ECO:0000256" key="2">
    <source>
        <dbReference type="ARBA" id="ARBA00007441"/>
    </source>
</evidence>
<feature type="region of interest" description="Disordered" evidence="7">
    <location>
        <begin position="1"/>
        <end position="24"/>
    </location>
</feature>
<dbReference type="CDD" id="cd00609">
    <property type="entry name" value="AAT_like"/>
    <property type="match status" value="1"/>
</dbReference>
<evidence type="ECO:0000256" key="4">
    <source>
        <dbReference type="ARBA" id="ARBA00022679"/>
    </source>
</evidence>
<evidence type="ECO:0000313" key="9">
    <source>
        <dbReference type="EMBL" id="ELY88097.1"/>
    </source>
</evidence>
<evidence type="ECO:0000256" key="5">
    <source>
        <dbReference type="ARBA" id="ARBA00022898"/>
    </source>
</evidence>
<dbReference type="Gene3D" id="3.90.1150.10">
    <property type="entry name" value="Aspartate Aminotransferase, domain 1"/>
    <property type="match status" value="1"/>
</dbReference>
<dbReference type="Gene3D" id="3.40.640.10">
    <property type="entry name" value="Type I PLP-dependent aspartate aminotransferase-like (Major domain)"/>
    <property type="match status" value="1"/>
</dbReference>